<dbReference type="InterPro" id="IPR029069">
    <property type="entry name" value="HotDog_dom_sf"/>
</dbReference>
<dbReference type="PANTHER" id="PTHR38110">
    <property type="entry name" value="CHROMOSOME 23, WHOLE GENOME SHOTGUN SEQUENCE"/>
    <property type="match status" value="1"/>
</dbReference>
<name>W9PTF1_FUSOX</name>
<dbReference type="Pfam" id="PF20789">
    <property type="entry name" value="4HBT_3C"/>
    <property type="match status" value="1"/>
</dbReference>
<accession>W9PTF1</accession>
<feature type="domain" description="Acyl-CoA thioesterase-like C-terminal" evidence="2">
    <location>
        <begin position="172"/>
        <end position="313"/>
    </location>
</feature>
<dbReference type="SUPFAM" id="SSF54637">
    <property type="entry name" value="Thioesterase/thiol ester dehydrase-isomerase"/>
    <property type="match status" value="2"/>
</dbReference>
<dbReference type="Proteomes" id="UP000030751">
    <property type="component" value="Unassembled WGS sequence"/>
</dbReference>
<dbReference type="EMBL" id="JH650972">
    <property type="protein sequence ID" value="EXA43005.1"/>
    <property type="molecule type" value="Genomic_DNA"/>
</dbReference>
<feature type="domain" description="Acyl-CoA thioesterase-like N-terminal HotDog" evidence="1">
    <location>
        <begin position="39"/>
        <end position="116"/>
    </location>
</feature>
<dbReference type="HOGENOM" id="CLU_050730_0_0_1"/>
<evidence type="ECO:0000259" key="2">
    <source>
        <dbReference type="Pfam" id="PF20789"/>
    </source>
</evidence>
<dbReference type="InterPro" id="IPR049449">
    <property type="entry name" value="TesB_ACOT8-like_N"/>
</dbReference>
<reference evidence="3" key="2">
    <citation type="submission" date="2012-05" db="EMBL/GenBank/DDBJ databases">
        <title>Annotation of the Genome Sequence of Fusarium oxysporum HDV247.</title>
        <authorList>
            <consortium name="The Broad Institute Genomics Platform"/>
            <person name="Ma L.-J."/>
            <person name="Corby-Kistler H."/>
            <person name="Broz K."/>
            <person name="Gale L.R."/>
            <person name="Jonkers W."/>
            <person name="O'Donnell K."/>
            <person name="Ploetz R."/>
            <person name="Steinberg C."/>
            <person name="Schwartz D.C."/>
            <person name="VanEtten H."/>
            <person name="Zhou S."/>
            <person name="Young S.K."/>
            <person name="Zeng Q."/>
            <person name="Gargeya S."/>
            <person name="Fitzgerald M."/>
            <person name="Abouelleil A."/>
            <person name="Alvarado L."/>
            <person name="Chapman S.B."/>
            <person name="Gainer-Dewar J."/>
            <person name="Goldberg J."/>
            <person name="Griggs A."/>
            <person name="Gujja S."/>
            <person name="Hansen M."/>
            <person name="Howarth C."/>
            <person name="Imamovic A."/>
            <person name="Ireland A."/>
            <person name="Larimer J."/>
            <person name="McCowan C."/>
            <person name="Murphy C."/>
            <person name="Pearson M."/>
            <person name="Poon T.W."/>
            <person name="Priest M."/>
            <person name="Roberts A."/>
            <person name="Saif S."/>
            <person name="Shea T."/>
            <person name="Sykes S."/>
            <person name="Wortman J."/>
            <person name="Nusbaum C."/>
            <person name="Birren B."/>
        </authorList>
    </citation>
    <scope>NUCLEOTIDE SEQUENCE</scope>
    <source>
        <strain evidence="3">HDV247</strain>
    </source>
</reference>
<dbReference type="Gene3D" id="2.40.160.210">
    <property type="entry name" value="Acyl-CoA thioesterase, double hotdog domain"/>
    <property type="match status" value="1"/>
</dbReference>
<dbReference type="InterPro" id="IPR052389">
    <property type="entry name" value="Sec_Metab_Biosynth-Assoc"/>
</dbReference>
<evidence type="ECO:0000313" key="3">
    <source>
        <dbReference type="EMBL" id="EXA43005.1"/>
    </source>
</evidence>
<proteinExistence type="predicted"/>
<protein>
    <recommendedName>
        <fullName evidence="4">Thioesterase family protein</fullName>
    </recommendedName>
</protein>
<dbReference type="InterPro" id="IPR049450">
    <property type="entry name" value="ACOT8-like_C"/>
</dbReference>
<dbReference type="AlphaFoldDB" id="W9PTF1"/>
<reference evidence="3" key="1">
    <citation type="submission" date="2011-10" db="EMBL/GenBank/DDBJ databases">
        <title>The Genome Sequence of Fusarium oxysporum HDV247.</title>
        <authorList>
            <consortium name="The Broad Institute Genome Sequencing Platform"/>
            <person name="Ma L.-J."/>
            <person name="Gale L.R."/>
            <person name="Schwartz D.C."/>
            <person name="Zhou S."/>
            <person name="Corby-Kistler H."/>
            <person name="Young S.K."/>
            <person name="Zeng Q."/>
            <person name="Gargeya S."/>
            <person name="Fitzgerald M."/>
            <person name="Haas B."/>
            <person name="Abouelleil A."/>
            <person name="Alvarado L."/>
            <person name="Arachchi H.M."/>
            <person name="Berlin A."/>
            <person name="Brown A."/>
            <person name="Chapman S.B."/>
            <person name="Chen Z."/>
            <person name="Dunbar C."/>
            <person name="Freedman E."/>
            <person name="Gearin G."/>
            <person name="Goldberg J."/>
            <person name="Griggs A."/>
            <person name="Gujja S."/>
            <person name="Heiman D."/>
            <person name="Howarth C."/>
            <person name="Larson L."/>
            <person name="Lui A."/>
            <person name="MacDonald P.J.P."/>
            <person name="Montmayeur A."/>
            <person name="Murphy C."/>
            <person name="Neiman D."/>
            <person name="Pearson M."/>
            <person name="Priest M."/>
            <person name="Roberts A."/>
            <person name="Saif S."/>
            <person name="Shea T."/>
            <person name="Shenoy N."/>
            <person name="Sisk P."/>
            <person name="Stolte C."/>
            <person name="Sykes S."/>
            <person name="Wortman J."/>
            <person name="Nusbaum C."/>
            <person name="Birren B."/>
        </authorList>
    </citation>
    <scope>NUCLEOTIDE SEQUENCE [LARGE SCALE GENOMIC DNA]</scope>
    <source>
        <strain evidence="3">HDV247</strain>
    </source>
</reference>
<sequence>MTKRRTIENNMSGYPSLGANSRVTQQETTTFTVNLDQAFAVGTVPHGGYISAMFLRAASIYLAPYEQPDTFAAHWHFLSATHIGPAVLVVEEVRRGRALSILHITLYQEGLLFASPWISNKSKKKVAAYVTNTLLNGEQGLSLPTGFELSAPPPSVHLTKLATDEDPNWERLHMVVMDVAPMMQHVEFYSPKYKQTQPATWDLWLRMSNNERWTTWALGYIADVAPALIIEGYRPTDLDAPVPEDRFAFDKIFWMPTVSMSLDVKKALPKEGEEWLRIRISAKVIKDGRYDAEVIVFDREDDVVALSNHVALILDGERNWGRKEKL</sequence>
<evidence type="ECO:0000259" key="1">
    <source>
        <dbReference type="Pfam" id="PF13622"/>
    </source>
</evidence>
<dbReference type="OrthoDB" id="2532955at2759"/>
<evidence type="ECO:0008006" key="4">
    <source>
        <dbReference type="Google" id="ProtNLM"/>
    </source>
</evidence>
<gene>
    <name evidence="3" type="ORF">FOVG_08039</name>
</gene>
<dbReference type="PANTHER" id="PTHR38110:SF1">
    <property type="entry name" value="THIOESTERASE DOMAIN-CONTAINING PROTEIN"/>
    <property type="match status" value="1"/>
</dbReference>
<dbReference type="Pfam" id="PF13622">
    <property type="entry name" value="4HBT_3"/>
    <property type="match status" value="1"/>
</dbReference>
<organism evidence="3">
    <name type="scientific">Fusarium oxysporum f. sp. pisi HDV247</name>
    <dbReference type="NCBI Taxonomy" id="1080344"/>
    <lineage>
        <taxon>Eukaryota</taxon>
        <taxon>Fungi</taxon>
        <taxon>Dikarya</taxon>
        <taxon>Ascomycota</taxon>
        <taxon>Pezizomycotina</taxon>
        <taxon>Sordariomycetes</taxon>
        <taxon>Hypocreomycetidae</taxon>
        <taxon>Hypocreales</taxon>
        <taxon>Nectriaceae</taxon>
        <taxon>Fusarium</taxon>
        <taxon>Fusarium oxysporum species complex</taxon>
    </lineage>
</organism>
<dbReference type="InterPro" id="IPR042171">
    <property type="entry name" value="Acyl-CoA_hotdog"/>
</dbReference>